<evidence type="ECO:0008006" key="2">
    <source>
        <dbReference type="Google" id="ProtNLM"/>
    </source>
</evidence>
<organism evidence="1">
    <name type="scientific">Aegilops tauschii</name>
    <name type="common">Tausch's goatgrass</name>
    <name type="synonym">Aegilops squarrosa</name>
    <dbReference type="NCBI Taxonomy" id="37682"/>
    <lineage>
        <taxon>Eukaryota</taxon>
        <taxon>Viridiplantae</taxon>
        <taxon>Streptophyta</taxon>
        <taxon>Embryophyta</taxon>
        <taxon>Tracheophyta</taxon>
        <taxon>Spermatophyta</taxon>
        <taxon>Magnoliopsida</taxon>
        <taxon>Liliopsida</taxon>
        <taxon>Poales</taxon>
        <taxon>Poaceae</taxon>
        <taxon>BOP clade</taxon>
        <taxon>Pooideae</taxon>
        <taxon>Triticodae</taxon>
        <taxon>Triticeae</taxon>
        <taxon>Triticinae</taxon>
        <taxon>Aegilops</taxon>
    </lineage>
</organism>
<protein>
    <recommendedName>
        <fullName evidence="2">DUF1618 domain-containing protein</fullName>
    </recommendedName>
</protein>
<evidence type="ECO:0000313" key="1">
    <source>
        <dbReference type="EnsemblPlants" id="EMT32816"/>
    </source>
</evidence>
<sequence>MEDIKFWAALDFDKRLPHVLPEFPTISLVKPDVVSFRLNGGNKLFWLIEIDMKKEVLGSTSLYIFEEEEEEEKCSTDMAHWRSFPGYFFVPSPFTRYLDQHAIRRF</sequence>
<dbReference type="AlphaFoldDB" id="M8D8I9"/>
<accession>M8D8I9</accession>
<dbReference type="ExpressionAtlas" id="M8D8I9">
    <property type="expression patterns" value="baseline"/>
</dbReference>
<proteinExistence type="predicted"/>
<reference evidence="1" key="1">
    <citation type="submission" date="2015-06" db="UniProtKB">
        <authorList>
            <consortium name="EnsemblPlants"/>
        </authorList>
    </citation>
    <scope>IDENTIFICATION</scope>
</reference>
<dbReference type="EnsemblPlants" id="EMT32816">
    <property type="protein sequence ID" value="EMT32816"/>
    <property type="gene ID" value="F775_02732"/>
</dbReference>
<name>M8D8I9_AEGTA</name>